<feature type="compositionally biased region" description="Basic and acidic residues" evidence="1">
    <location>
        <begin position="47"/>
        <end position="59"/>
    </location>
</feature>
<protein>
    <submittedName>
        <fullName evidence="2">Uncharacterized protein</fullName>
    </submittedName>
</protein>
<evidence type="ECO:0000256" key="1">
    <source>
        <dbReference type="SAM" id="MobiDB-lite"/>
    </source>
</evidence>
<sequence>MHHGDGHPGSKSPRKAKPNVLRHITAQHTKEGSGDHHAFTPQLTDAAAHRIDRTYSREGHRNRHTKRRDQDDGHHIQNITHVLDLPASFVSFVSAVSTHTASLEER</sequence>
<proteinExistence type="predicted"/>
<feature type="compositionally biased region" description="Basic and acidic residues" evidence="1">
    <location>
        <begin position="28"/>
        <end position="38"/>
    </location>
</feature>
<reference evidence="2" key="1">
    <citation type="submission" date="2019-08" db="EMBL/GenBank/DDBJ databases">
        <authorList>
            <person name="Kucharzyk K."/>
            <person name="Murdoch R.W."/>
            <person name="Higgins S."/>
            <person name="Loffler F."/>
        </authorList>
    </citation>
    <scope>NUCLEOTIDE SEQUENCE</scope>
</reference>
<dbReference type="EMBL" id="VSSQ01116586">
    <property type="protein sequence ID" value="MPN51449.1"/>
    <property type="molecule type" value="Genomic_DNA"/>
</dbReference>
<comment type="caution">
    <text evidence="2">The sequence shown here is derived from an EMBL/GenBank/DDBJ whole genome shotgun (WGS) entry which is preliminary data.</text>
</comment>
<name>A0A645ILV8_9ZZZZ</name>
<dbReference type="AlphaFoldDB" id="A0A645ILV8"/>
<organism evidence="2">
    <name type="scientific">bioreactor metagenome</name>
    <dbReference type="NCBI Taxonomy" id="1076179"/>
    <lineage>
        <taxon>unclassified sequences</taxon>
        <taxon>metagenomes</taxon>
        <taxon>ecological metagenomes</taxon>
    </lineage>
</organism>
<accession>A0A645ILV8</accession>
<gene>
    <name evidence="2" type="ORF">SDC9_199095</name>
</gene>
<feature type="region of interest" description="Disordered" evidence="1">
    <location>
        <begin position="24"/>
        <end position="75"/>
    </location>
</feature>
<evidence type="ECO:0000313" key="2">
    <source>
        <dbReference type="EMBL" id="MPN51449.1"/>
    </source>
</evidence>